<reference evidence="1 2" key="1">
    <citation type="submission" date="2019-02" db="EMBL/GenBank/DDBJ databases">
        <title>Deep-cultivation of Planctomycetes and their phenomic and genomic characterization uncovers novel biology.</title>
        <authorList>
            <person name="Wiegand S."/>
            <person name="Jogler M."/>
            <person name="Boedeker C."/>
            <person name="Pinto D."/>
            <person name="Vollmers J."/>
            <person name="Rivas-Marin E."/>
            <person name="Kohn T."/>
            <person name="Peeters S.H."/>
            <person name="Heuer A."/>
            <person name="Rast P."/>
            <person name="Oberbeckmann S."/>
            <person name="Bunk B."/>
            <person name="Jeske O."/>
            <person name="Meyerdierks A."/>
            <person name="Storesund J.E."/>
            <person name="Kallscheuer N."/>
            <person name="Luecker S."/>
            <person name="Lage O.M."/>
            <person name="Pohl T."/>
            <person name="Merkel B.J."/>
            <person name="Hornburger P."/>
            <person name="Mueller R.-W."/>
            <person name="Bruemmer F."/>
            <person name="Labrenz M."/>
            <person name="Spormann A.M."/>
            <person name="Op den Camp H."/>
            <person name="Overmann J."/>
            <person name="Amann R."/>
            <person name="Jetten M.S.M."/>
            <person name="Mascher T."/>
            <person name="Medema M.H."/>
            <person name="Devos D.P."/>
            <person name="Kaster A.-K."/>
            <person name="Ovreas L."/>
            <person name="Rohde M."/>
            <person name="Galperin M.Y."/>
            <person name="Jogler C."/>
        </authorList>
    </citation>
    <scope>NUCLEOTIDE SEQUENCE [LARGE SCALE GENOMIC DNA]</scope>
    <source>
        <strain evidence="1 2">K23_9</strain>
    </source>
</reference>
<protein>
    <submittedName>
        <fullName evidence="1">Uncharacterized protein</fullName>
    </submittedName>
</protein>
<dbReference type="EMBL" id="CP036526">
    <property type="protein sequence ID" value="QDT12818.1"/>
    <property type="molecule type" value="Genomic_DNA"/>
</dbReference>
<sequence>MRIEQITAAIARLVTNPVGEIARVETFAPVFCLSFWRMRMPLGMSCYSRSYLSLSSSMSDPSLRLDTRGTRCQHGIKRGHLLHQFNLVPALCPAGNAAA</sequence>
<dbReference type="Proteomes" id="UP000319817">
    <property type="component" value="Chromosome"/>
</dbReference>
<accession>A0A517P0B3</accession>
<evidence type="ECO:0000313" key="1">
    <source>
        <dbReference type="EMBL" id="QDT12818.1"/>
    </source>
</evidence>
<keyword evidence="2" id="KW-1185">Reference proteome</keyword>
<name>A0A517P0B3_9BACT</name>
<gene>
    <name evidence="1" type="ORF">K239x_48300</name>
</gene>
<evidence type="ECO:0000313" key="2">
    <source>
        <dbReference type="Proteomes" id="UP000319817"/>
    </source>
</evidence>
<dbReference type="AlphaFoldDB" id="A0A517P0B3"/>
<proteinExistence type="predicted"/>
<organism evidence="1 2">
    <name type="scientific">Stieleria marina</name>
    <dbReference type="NCBI Taxonomy" id="1930275"/>
    <lineage>
        <taxon>Bacteria</taxon>
        <taxon>Pseudomonadati</taxon>
        <taxon>Planctomycetota</taxon>
        <taxon>Planctomycetia</taxon>
        <taxon>Pirellulales</taxon>
        <taxon>Pirellulaceae</taxon>
        <taxon>Stieleria</taxon>
    </lineage>
</organism>